<sequence>MEKNDGIRISGGHVSVGAMAAGDGATATNISAVSAGSLADARTEMAQLLELLRTHSERLDRPEEAIAVAELAERELSKEKPDKTSVLRLLELIASGAKSIASIGGAVTAVQQAVSAIF</sequence>
<dbReference type="RefSeq" id="WP_131496228.1">
    <property type="nucleotide sequence ID" value="NZ_SJKC01000001.1"/>
</dbReference>
<organism evidence="1 2">
    <name type="scientific">Kribbella speibonae</name>
    <dbReference type="NCBI Taxonomy" id="1572660"/>
    <lineage>
        <taxon>Bacteria</taxon>
        <taxon>Bacillati</taxon>
        <taxon>Actinomycetota</taxon>
        <taxon>Actinomycetes</taxon>
        <taxon>Propionibacteriales</taxon>
        <taxon>Kribbellaceae</taxon>
        <taxon>Kribbella</taxon>
    </lineage>
</organism>
<reference evidence="1 2" key="1">
    <citation type="submission" date="2019-02" db="EMBL/GenBank/DDBJ databases">
        <title>Kribbella capetownensis sp. nov. and Kribbella speibonae sp. nov., isolated from soil.</title>
        <authorList>
            <person name="Curtis S.M."/>
            <person name="Norton I."/>
            <person name="Everest G.J."/>
            <person name="Meyers P.R."/>
        </authorList>
    </citation>
    <scope>NUCLEOTIDE SEQUENCE [LARGE SCALE GENOMIC DNA]</scope>
    <source>
        <strain evidence="1 2">YM55</strain>
    </source>
</reference>
<proteinExistence type="predicted"/>
<comment type="caution">
    <text evidence="1">The sequence shown here is derived from an EMBL/GenBank/DDBJ whole genome shotgun (WGS) entry which is preliminary data.</text>
</comment>
<dbReference type="AlphaFoldDB" id="A0A4R0JCF2"/>
<evidence type="ECO:0000313" key="2">
    <source>
        <dbReference type="Proteomes" id="UP000294225"/>
    </source>
</evidence>
<dbReference type="Proteomes" id="UP000294225">
    <property type="component" value="Unassembled WGS sequence"/>
</dbReference>
<name>A0A4R0JCF2_9ACTN</name>
<accession>A0A4R0JCF2</accession>
<gene>
    <name evidence="1" type="ORF">E0H92_11880</name>
</gene>
<evidence type="ECO:0000313" key="1">
    <source>
        <dbReference type="EMBL" id="TCC42286.1"/>
    </source>
</evidence>
<dbReference type="EMBL" id="SJKC01000001">
    <property type="protein sequence ID" value="TCC42286.1"/>
    <property type="molecule type" value="Genomic_DNA"/>
</dbReference>
<protein>
    <submittedName>
        <fullName evidence="1">Uncharacterized protein</fullName>
    </submittedName>
</protein>